<accession>A0A0A7REX0</accession>
<feature type="domain" description="CheC-like protein" evidence="9">
    <location>
        <begin position="135"/>
        <end position="171"/>
    </location>
</feature>
<keyword evidence="10" id="KW-0969">Cilium</keyword>
<dbReference type="PANTHER" id="PTHR43484">
    <property type="match status" value="1"/>
</dbReference>
<gene>
    <name evidence="10" type="primary">fliY</name>
</gene>
<dbReference type="InterPro" id="IPR001172">
    <property type="entry name" value="FliN_T3SS_HrcQb"/>
</dbReference>
<dbReference type="NCBIfam" id="NF005995">
    <property type="entry name" value="PRK08119.1"/>
    <property type="match status" value="1"/>
</dbReference>
<feature type="region of interest" description="Disordered" evidence="7">
    <location>
        <begin position="1"/>
        <end position="39"/>
    </location>
</feature>
<organism evidence="10">
    <name type="scientific">Liquorilactobacillus aquaticus</name>
    <dbReference type="NCBI Taxonomy" id="392566"/>
    <lineage>
        <taxon>Bacteria</taxon>
        <taxon>Bacillati</taxon>
        <taxon>Bacillota</taxon>
        <taxon>Bacilli</taxon>
        <taxon>Lactobacillales</taxon>
        <taxon>Lactobacillaceae</taxon>
        <taxon>Liquorilactobacillus</taxon>
    </lineage>
</organism>
<dbReference type="InterPro" id="IPR036429">
    <property type="entry name" value="SpoA-like_sf"/>
</dbReference>
<dbReference type="SUPFAM" id="SSF103039">
    <property type="entry name" value="CheC-like"/>
    <property type="match status" value="1"/>
</dbReference>
<keyword evidence="3" id="KW-1003">Cell membrane</keyword>
<evidence type="ECO:0000256" key="3">
    <source>
        <dbReference type="ARBA" id="ARBA00022475"/>
    </source>
</evidence>
<dbReference type="InterPro" id="IPR001543">
    <property type="entry name" value="FliN-like_C"/>
</dbReference>
<evidence type="ECO:0000256" key="5">
    <source>
        <dbReference type="ARBA" id="ARBA00022779"/>
    </source>
</evidence>
<feature type="domain" description="Flagellar motor switch protein FliN-like C-terminal" evidence="8">
    <location>
        <begin position="315"/>
        <end position="385"/>
    </location>
</feature>
<feature type="compositionally biased region" description="Low complexity" evidence="7">
    <location>
        <begin position="242"/>
        <end position="272"/>
    </location>
</feature>
<comment type="subcellular location">
    <subcellularLocation>
        <location evidence="1">Cell membrane</location>
        <topology evidence="1">Peripheral membrane protein</topology>
        <orientation evidence="1">Cytoplasmic side</orientation>
    </subcellularLocation>
</comment>
<dbReference type="PANTHER" id="PTHR43484:SF1">
    <property type="entry name" value="FLAGELLAR MOTOR SWITCH PROTEIN FLIN"/>
    <property type="match status" value="1"/>
</dbReference>
<reference evidence="10" key="1">
    <citation type="journal article" date="2014" name="Appl. Environ. Microbiol.">
        <title>Detection and genomic characterization of motility in Lactobacillus curvatus: confirmation of motility in a species outside the Lactobacillus salivarius clade.</title>
        <authorList>
            <person name="Cousin F.J."/>
            <person name="Lynch S.M."/>
            <person name="Harris H.M."/>
            <person name="McCann A."/>
            <person name="Lynch D.B."/>
            <person name="Neville B.A."/>
            <person name="Irisawa T."/>
            <person name="Okada S."/>
            <person name="Endo A."/>
            <person name="O'Toole P.W."/>
        </authorList>
    </citation>
    <scope>NUCLEOTIDE SEQUENCE</scope>
    <source>
        <strain evidence="10">DSM 21051</strain>
    </source>
</reference>
<dbReference type="GO" id="GO:0071973">
    <property type="term" value="P:bacterial-type flagellum-dependent cell motility"/>
    <property type="evidence" value="ECO:0007669"/>
    <property type="project" value="InterPro"/>
</dbReference>
<evidence type="ECO:0000256" key="6">
    <source>
        <dbReference type="ARBA" id="ARBA00023136"/>
    </source>
</evidence>
<dbReference type="GO" id="GO:0009425">
    <property type="term" value="C:bacterial-type flagellum basal body"/>
    <property type="evidence" value="ECO:0007669"/>
    <property type="project" value="InterPro"/>
</dbReference>
<dbReference type="InterPro" id="IPR051469">
    <property type="entry name" value="FliN/MopA/SpaO"/>
</dbReference>
<dbReference type="SUPFAM" id="SSF101801">
    <property type="entry name" value="Surface presentation of antigens (SPOA)"/>
    <property type="match status" value="1"/>
</dbReference>
<dbReference type="CDD" id="cd17907">
    <property type="entry name" value="FliY_FliN-Y"/>
    <property type="match status" value="1"/>
</dbReference>
<keyword evidence="6" id="KW-0472">Membrane</keyword>
<dbReference type="InterPro" id="IPR028976">
    <property type="entry name" value="CheC-like_sf"/>
</dbReference>
<feature type="region of interest" description="Disordered" evidence="7">
    <location>
        <begin position="231"/>
        <end position="301"/>
    </location>
</feature>
<dbReference type="NCBIfam" id="TIGR02480">
    <property type="entry name" value="fliN"/>
    <property type="match status" value="1"/>
</dbReference>
<protein>
    <submittedName>
        <fullName evidence="10">Flagellar motor switch protein FliY</fullName>
    </submittedName>
</protein>
<evidence type="ECO:0000256" key="2">
    <source>
        <dbReference type="ARBA" id="ARBA00009226"/>
    </source>
</evidence>
<evidence type="ECO:0000313" key="10">
    <source>
        <dbReference type="EMBL" id="AJA33740.1"/>
    </source>
</evidence>
<comment type="similarity">
    <text evidence="2">Belongs to the FliN/MopA/SpaO family.</text>
</comment>
<dbReference type="Gene3D" id="2.30.330.10">
    <property type="entry name" value="SpoA-like"/>
    <property type="match status" value="1"/>
</dbReference>
<dbReference type="Pfam" id="PF01052">
    <property type="entry name" value="FliMN_C"/>
    <property type="match status" value="1"/>
</dbReference>
<keyword evidence="10" id="KW-0966">Cell projection</keyword>
<dbReference type="GO" id="GO:0003774">
    <property type="term" value="F:cytoskeletal motor activity"/>
    <property type="evidence" value="ECO:0007669"/>
    <property type="project" value="InterPro"/>
</dbReference>
<evidence type="ECO:0000256" key="4">
    <source>
        <dbReference type="ARBA" id="ARBA00022500"/>
    </source>
</evidence>
<dbReference type="PRINTS" id="PR00956">
    <property type="entry name" value="FLGMOTORFLIN"/>
</dbReference>
<evidence type="ECO:0000256" key="1">
    <source>
        <dbReference type="ARBA" id="ARBA00004413"/>
    </source>
</evidence>
<dbReference type="EMBL" id="KM886860">
    <property type="protein sequence ID" value="AJA33740.1"/>
    <property type="molecule type" value="Genomic_DNA"/>
</dbReference>
<dbReference type="InterPro" id="IPR012826">
    <property type="entry name" value="FliN"/>
</dbReference>
<evidence type="ECO:0000259" key="8">
    <source>
        <dbReference type="Pfam" id="PF01052"/>
    </source>
</evidence>
<dbReference type="Pfam" id="PF04509">
    <property type="entry name" value="CheC"/>
    <property type="match status" value="2"/>
</dbReference>
<evidence type="ECO:0000256" key="7">
    <source>
        <dbReference type="SAM" id="MobiDB-lite"/>
    </source>
</evidence>
<proteinExistence type="inferred from homology"/>
<keyword evidence="4" id="KW-0145">Chemotaxis</keyword>
<dbReference type="Gene3D" id="3.40.1550.10">
    <property type="entry name" value="CheC-like"/>
    <property type="match status" value="1"/>
</dbReference>
<dbReference type="GO" id="GO:0016787">
    <property type="term" value="F:hydrolase activity"/>
    <property type="evidence" value="ECO:0007669"/>
    <property type="project" value="InterPro"/>
</dbReference>
<feature type="domain" description="CheC-like protein" evidence="9">
    <location>
        <begin position="40"/>
        <end position="73"/>
    </location>
</feature>
<sequence>MSDGLSQAEIDALMNANSGADDAQKDKKPENTGVDEQTKQDIIGEVGNISMSQAATTLSSILARRVSITTPRVTKVKFDDLLSGIEAPKVATTVEFKEGLMGTNLMLLEVKDAIIIADLMMGGDGTPKSDKFTELELSAVAEAMNQMIGSASTSMATMIDRKVDILPPSVKLWEEPSNVEYDGIVKDQVIYRISFNLSVEGLIESEIMQIFTEDMVSDITDAMMSDKATVVDREDDKAGSGEPTAAPADTTAETEQKQTTAQPEPQVQPQPENKVPAQPKHATSKAKPQPKVEVSAPDFQQLSDKEVAEGDNLDLILDVPLNLSVVLGRSEKTVRDILSFNSGSVIELDKLTDEPLEILLNGKPIATGEVVVINENFGVRITNILSPNQRINRMN</sequence>
<dbReference type="GO" id="GO:0005886">
    <property type="term" value="C:plasma membrane"/>
    <property type="evidence" value="ECO:0007669"/>
    <property type="project" value="UniProtKB-SubCell"/>
</dbReference>
<dbReference type="InterPro" id="IPR007597">
    <property type="entry name" value="CheC"/>
</dbReference>
<dbReference type="AlphaFoldDB" id="A0A0A7REX0"/>
<name>A0A0A7REX0_9LACO</name>
<keyword evidence="5" id="KW-0283">Flagellar rotation</keyword>
<dbReference type="GO" id="GO:0006935">
    <property type="term" value="P:chemotaxis"/>
    <property type="evidence" value="ECO:0007669"/>
    <property type="project" value="UniProtKB-KW"/>
</dbReference>
<evidence type="ECO:0000259" key="9">
    <source>
        <dbReference type="Pfam" id="PF04509"/>
    </source>
</evidence>
<keyword evidence="10" id="KW-0282">Flagellum</keyword>